<proteinExistence type="predicted"/>
<dbReference type="InterPro" id="IPR049326">
    <property type="entry name" value="Rhodopsin_dom_fungi"/>
</dbReference>
<sequence length="426" mass="46736">MASPTPSALPPGYRAPLALVDDDHHGAWVHICNAFGLTVVLITLAVRVWIRRKISPPFSYDDYTLLAATILSITQSGLTFGEVHQGLGTSMKLIKDADLVRVQKISYAADIFYIFSIYVGKCSVVLLFKRLTADRKQVLVSWALLAGCCIFACISTFLVALRCNTARPWIQYNVSCGNLNAQWIAVAAFDIISEVWLFLTSILLVWGLYTKAANKGRVVLVFAIRLPIIAVIVLRLVYLQDEIESDDPTLAAAIPAVLSQVEMFYGIMSATVPCLRPFLAGFATNYGAMGGGTVIGGSQVASGAKKDQNESNSGSFHMGSLTSRSHFQSKHRRKLLCDKMTRSRSRDMPSATEINSWRQVPANNRTTVTRGSQLVDLHDRSSVGSNDSTRLIIKKQVEFRVGSEHNTGIDHLKIDGEGKSGEYRSS</sequence>
<dbReference type="PANTHER" id="PTHR39614:SF2">
    <property type="entry name" value="INTEGRAL MEMBRANE PROTEIN"/>
    <property type="match status" value="1"/>
</dbReference>
<reference evidence="4 5" key="2">
    <citation type="journal article" date="2012" name="PLoS Pathog.">
        <title>Diverse lifestyles and strategies of plant pathogenesis encoded in the genomes of eighteen Dothideomycetes fungi.</title>
        <authorList>
            <person name="Ohm R.A."/>
            <person name="Feau N."/>
            <person name="Henrissat B."/>
            <person name="Schoch C.L."/>
            <person name="Horwitz B.A."/>
            <person name="Barry K.W."/>
            <person name="Condon B.J."/>
            <person name="Copeland A.C."/>
            <person name="Dhillon B."/>
            <person name="Glaser F."/>
            <person name="Hesse C.N."/>
            <person name="Kosti I."/>
            <person name="LaButti K."/>
            <person name="Lindquist E.A."/>
            <person name="Lucas S."/>
            <person name="Salamov A.A."/>
            <person name="Bradshaw R.E."/>
            <person name="Ciuffetti L."/>
            <person name="Hamelin R.C."/>
            <person name="Kema G.H.J."/>
            <person name="Lawrence C."/>
            <person name="Scott J.A."/>
            <person name="Spatafora J.W."/>
            <person name="Turgeon B.G."/>
            <person name="de Wit P.J.G.M."/>
            <person name="Zhong S."/>
            <person name="Goodwin S.B."/>
            <person name="Grigoriev I.V."/>
        </authorList>
    </citation>
    <scope>NUCLEOTIDE SEQUENCE [LARGE SCALE GENOMIC DNA]</scope>
    <source>
        <strain evidence="5">NZE10 / CBS 128990</strain>
    </source>
</reference>
<evidence type="ECO:0000256" key="1">
    <source>
        <dbReference type="SAM" id="MobiDB-lite"/>
    </source>
</evidence>
<dbReference type="HOGENOM" id="CLU_036632_1_3_1"/>
<feature type="transmembrane region" description="Helical" evidence="2">
    <location>
        <begin position="181"/>
        <end position="206"/>
    </location>
</feature>
<organism evidence="4 5">
    <name type="scientific">Dothistroma septosporum (strain NZE10 / CBS 128990)</name>
    <name type="common">Red band needle blight fungus</name>
    <name type="synonym">Mycosphaerella pini</name>
    <dbReference type="NCBI Taxonomy" id="675120"/>
    <lineage>
        <taxon>Eukaryota</taxon>
        <taxon>Fungi</taxon>
        <taxon>Dikarya</taxon>
        <taxon>Ascomycota</taxon>
        <taxon>Pezizomycotina</taxon>
        <taxon>Dothideomycetes</taxon>
        <taxon>Dothideomycetidae</taxon>
        <taxon>Mycosphaerellales</taxon>
        <taxon>Mycosphaerellaceae</taxon>
        <taxon>Dothistroma</taxon>
    </lineage>
</organism>
<dbReference type="PANTHER" id="PTHR39614">
    <property type="entry name" value="INTEGRAL MEMBRANE PROTEIN"/>
    <property type="match status" value="1"/>
</dbReference>
<dbReference type="Proteomes" id="UP000016933">
    <property type="component" value="Unassembled WGS sequence"/>
</dbReference>
<feature type="transmembrane region" description="Helical" evidence="2">
    <location>
        <begin position="218"/>
        <end position="238"/>
    </location>
</feature>
<dbReference type="STRING" id="675120.M2Y0Y7"/>
<keyword evidence="2" id="KW-0472">Membrane</keyword>
<evidence type="ECO:0000313" key="4">
    <source>
        <dbReference type="EMBL" id="EME38969.1"/>
    </source>
</evidence>
<reference evidence="5" key="1">
    <citation type="journal article" date="2012" name="PLoS Genet.">
        <title>The genomes of the fungal plant pathogens Cladosporium fulvum and Dothistroma septosporum reveal adaptation to different hosts and lifestyles but also signatures of common ancestry.</title>
        <authorList>
            <person name="de Wit P.J.G.M."/>
            <person name="van der Burgt A."/>
            <person name="Oekmen B."/>
            <person name="Stergiopoulos I."/>
            <person name="Abd-Elsalam K.A."/>
            <person name="Aerts A.L."/>
            <person name="Bahkali A.H."/>
            <person name="Beenen H.G."/>
            <person name="Chettri P."/>
            <person name="Cox M.P."/>
            <person name="Datema E."/>
            <person name="de Vries R.P."/>
            <person name="Dhillon B."/>
            <person name="Ganley A.R."/>
            <person name="Griffiths S.A."/>
            <person name="Guo Y."/>
            <person name="Hamelin R.C."/>
            <person name="Henrissat B."/>
            <person name="Kabir M.S."/>
            <person name="Jashni M.K."/>
            <person name="Kema G."/>
            <person name="Klaubauf S."/>
            <person name="Lapidus A."/>
            <person name="Levasseur A."/>
            <person name="Lindquist E."/>
            <person name="Mehrabi R."/>
            <person name="Ohm R.A."/>
            <person name="Owen T.J."/>
            <person name="Salamov A."/>
            <person name="Schwelm A."/>
            <person name="Schijlen E."/>
            <person name="Sun H."/>
            <person name="van den Burg H.A."/>
            <person name="van Ham R.C.H.J."/>
            <person name="Zhang S."/>
            <person name="Goodwin S.B."/>
            <person name="Grigoriev I.V."/>
            <person name="Collemare J."/>
            <person name="Bradshaw R.E."/>
        </authorList>
    </citation>
    <scope>NUCLEOTIDE SEQUENCE [LARGE SCALE GENOMIC DNA]</scope>
    <source>
        <strain evidence="5">NZE10 / CBS 128990</strain>
    </source>
</reference>
<keyword evidence="2" id="KW-0812">Transmembrane</keyword>
<feature type="compositionally biased region" description="Polar residues" evidence="1">
    <location>
        <begin position="310"/>
        <end position="326"/>
    </location>
</feature>
<gene>
    <name evidence="4" type="ORF">DOTSEDRAFT_160788</name>
</gene>
<feature type="transmembrane region" description="Helical" evidence="2">
    <location>
        <begin position="62"/>
        <end position="81"/>
    </location>
</feature>
<dbReference type="EMBL" id="KB446546">
    <property type="protein sequence ID" value="EME38969.1"/>
    <property type="molecule type" value="Genomic_DNA"/>
</dbReference>
<keyword evidence="5" id="KW-1185">Reference proteome</keyword>
<dbReference type="OrthoDB" id="3918601at2759"/>
<dbReference type="eggNOG" id="ENOG502SPG6">
    <property type="taxonomic scope" value="Eukaryota"/>
</dbReference>
<keyword evidence="2" id="KW-1133">Transmembrane helix</keyword>
<feature type="transmembrane region" description="Helical" evidence="2">
    <location>
        <begin position="27"/>
        <end position="50"/>
    </location>
</feature>
<evidence type="ECO:0000259" key="3">
    <source>
        <dbReference type="Pfam" id="PF20684"/>
    </source>
</evidence>
<feature type="domain" description="Rhodopsin" evidence="3">
    <location>
        <begin position="46"/>
        <end position="279"/>
    </location>
</feature>
<dbReference type="Pfam" id="PF20684">
    <property type="entry name" value="Fung_rhodopsin"/>
    <property type="match status" value="1"/>
</dbReference>
<feature type="transmembrane region" description="Helical" evidence="2">
    <location>
        <begin position="111"/>
        <end position="128"/>
    </location>
</feature>
<protein>
    <recommendedName>
        <fullName evidence="3">Rhodopsin domain-containing protein</fullName>
    </recommendedName>
</protein>
<accession>M2Y0Y7</accession>
<evidence type="ECO:0000313" key="5">
    <source>
        <dbReference type="Proteomes" id="UP000016933"/>
    </source>
</evidence>
<dbReference type="OMA" id="CTLWIIP"/>
<feature type="transmembrane region" description="Helical" evidence="2">
    <location>
        <begin position="140"/>
        <end position="161"/>
    </location>
</feature>
<evidence type="ECO:0000256" key="2">
    <source>
        <dbReference type="SAM" id="Phobius"/>
    </source>
</evidence>
<feature type="region of interest" description="Disordered" evidence="1">
    <location>
        <begin position="302"/>
        <end position="332"/>
    </location>
</feature>
<dbReference type="AlphaFoldDB" id="M2Y0Y7"/>
<name>M2Y0Y7_DOTSN</name>